<proteinExistence type="predicted"/>
<evidence type="ECO:0000256" key="1">
    <source>
        <dbReference type="SAM" id="MobiDB-lite"/>
    </source>
</evidence>
<evidence type="ECO:0000313" key="2">
    <source>
        <dbReference type="EMBL" id="GJN09781.1"/>
    </source>
</evidence>
<reference evidence="2" key="1">
    <citation type="journal article" date="2018" name="DNA Res.">
        <title>Multiple hybrid de novo genome assembly of finger millet, an orphan allotetraploid crop.</title>
        <authorList>
            <person name="Hatakeyama M."/>
            <person name="Aluri S."/>
            <person name="Balachadran M.T."/>
            <person name="Sivarajan S.R."/>
            <person name="Patrignani A."/>
            <person name="Gruter S."/>
            <person name="Poveda L."/>
            <person name="Shimizu-Inatsugi R."/>
            <person name="Baeten J."/>
            <person name="Francoijs K.J."/>
            <person name="Nataraja K.N."/>
            <person name="Reddy Y.A.N."/>
            <person name="Phadnis S."/>
            <person name="Ravikumar R.L."/>
            <person name="Schlapbach R."/>
            <person name="Sreeman S.M."/>
            <person name="Shimizu K.K."/>
        </authorList>
    </citation>
    <scope>NUCLEOTIDE SEQUENCE</scope>
</reference>
<keyword evidence="3" id="KW-1185">Reference proteome</keyword>
<reference evidence="2" key="2">
    <citation type="submission" date="2021-12" db="EMBL/GenBank/DDBJ databases">
        <title>Resequencing data analysis of finger millet.</title>
        <authorList>
            <person name="Hatakeyama M."/>
            <person name="Aluri S."/>
            <person name="Balachadran M.T."/>
            <person name="Sivarajan S.R."/>
            <person name="Poveda L."/>
            <person name="Shimizu-Inatsugi R."/>
            <person name="Schlapbach R."/>
            <person name="Sreeman S.M."/>
            <person name="Shimizu K.K."/>
        </authorList>
    </citation>
    <scope>NUCLEOTIDE SEQUENCE</scope>
</reference>
<evidence type="ECO:0000313" key="3">
    <source>
        <dbReference type="Proteomes" id="UP001054889"/>
    </source>
</evidence>
<dbReference type="EMBL" id="BQKI01000016">
    <property type="protein sequence ID" value="GJN09781.1"/>
    <property type="molecule type" value="Genomic_DNA"/>
</dbReference>
<feature type="region of interest" description="Disordered" evidence="1">
    <location>
        <begin position="1"/>
        <end position="20"/>
    </location>
</feature>
<organism evidence="2 3">
    <name type="scientific">Eleusine coracana subsp. coracana</name>
    <dbReference type="NCBI Taxonomy" id="191504"/>
    <lineage>
        <taxon>Eukaryota</taxon>
        <taxon>Viridiplantae</taxon>
        <taxon>Streptophyta</taxon>
        <taxon>Embryophyta</taxon>
        <taxon>Tracheophyta</taxon>
        <taxon>Spermatophyta</taxon>
        <taxon>Magnoliopsida</taxon>
        <taxon>Liliopsida</taxon>
        <taxon>Poales</taxon>
        <taxon>Poaceae</taxon>
        <taxon>PACMAD clade</taxon>
        <taxon>Chloridoideae</taxon>
        <taxon>Cynodonteae</taxon>
        <taxon>Eleusininae</taxon>
        <taxon>Eleusine</taxon>
    </lineage>
</organism>
<name>A0AAV5DH85_ELECO</name>
<sequence>MGRIGEMEDDAHSRSQAEASCFPHHEAKRRALDPAFSQVSSSPGPVHPPAKLCPGFGLLPGEFYPKSTELAPWTVVEHRAHTTRLDYFLLYSCL</sequence>
<gene>
    <name evidence="2" type="primary">ga27816</name>
    <name evidence="2" type="ORF">PR202_ga27816</name>
</gene>
<dbReference type="AlphaFoldDB" id="A0AAV5DH85"/>
<accession>A0AAV5DH85</accession>
<comment type="caution">
    <text evidence="2">The sequence shown here is derived from an EMBL/GenBank/DDBJ whole genome shotgun (WGS) entry which is preliminary data.</text>
</comment>
<protein>
    <submittedName>
        <fullName evidence="2">Uncharacterized protein</fullName>
    </submittedName>
</protein>
<dbReference type="Proteomes" id="UP001054889">
    <property type="component" value="Unassembled WGS sequence"/>
</dbReference>